<dbReference type="Pfam" id="PF17919">
    <property type="entry name" value="RT_RNaseH_2"/>
    <property type="match status" value="1"/>
</dbReference>
<evidence type="ECO:0000313" key="6">
    <source>
        <dbReference type="Proteomes" id="UP000694522"/>
    </source>
</evidence>
<accession>A0A8B9F9Q5</accession>
<dbReference type="SUPFAM" id="SSF53098">
    <property type="entry name" value="Ribonuclease H-like"/>
    <property type="match status" value="1"/>
</dbReference>
<dbReference type="Pfam" id="PF00078">
    <property type="entry name" value="RVT_1"/>
    <property type="match status" value="1"/>
</dbReference>
<sequence>MAYFRSRKNKRKGSLSSPPASQAADLGLLIQESSPQPWVEDAVPRQSAVGDPEEDIAGFCLLPRPLKGWKLSKALRLLWREAWLKDGSRRRGAEESQRASEVQAQAVQRCTKLEGRAPGLTEELGTSQKGPQAGEVHSAVPLLGDGSGDEPVGGWKGRDGDVPREGGGHGGEMSQTQHLVQAGTSRDVEARTAGSSQSLGFKVEGKDAATIPQGDRQDFNPLSVEGSSGNDRRGKVWEKLRHHGEDMARWEGRSTRDLAVRLIEVILQTKTEMYPMEMGSKSNGQEQGPGWTRASVGSSAEVRALVGTNEDVSTAQQHPQALAVYHDVPVSVAGTTDGDNQPEPFGDEQVWEDSDDDLLEQAGPPAIPGPSAQIRCFVLVGAKSEEQWREEFPDVWSRYEMDCGRVSREEKVSGGPAPFQKQPPLSAEEEEAVASILQELLSEGLAVEGSSPFNSPLKLTPKNNGKMRLTLNCKAVNKATPRVVAPVAQDTTKLVSTLSPKSRYFSVVDLSNSSYAIPLAEGSRARFAFTFRGQQYLFTRLPQGFHSTPDIVNQRVTQMLSQLGQGDKPWVISYTDDILIAGRSYEETRDRTRAVLELIQKTGFKAKFEKAQLVQPKVVYLGMTIGDKGREIHASKLEDIIKTPCPQDARTLRSLLGQFGFLQDHVPGFWEMASPLHRLTKKQVKWEWGPEQEEVLNRLKCAVLAAPPLRFPDKSQPFLIRLTTGKEAVGATLLQEDECGQLIPVGHSSRILKDHEVSCLQQEKGCLAAVWAVQAFESLTGPGPILIQMPHSPWKYLLRGEVFRSRGTNPHPAQWTLLLVSNGAMAKDHPTNVLVPIAPSLRELSTHIPKANVWFTASKRNCSICFAAVNLEERWLLGCKGGSVAGAELVALEQLLQHHQHSSPLYVYMSCWSLVEKLENQRGEQQWGCSGKGLWASILRWVHSNPGMLHISCVGDAWSEEQEEREEKEWNLKAARRASAMSGRAGGNWQVWEPSKHEKQEIIAQCHSCLHDGVEGTLARVRQVASWEGDHKQVSHWVRNCLQCADGARKVLAQRTEGPWSQLLLGCISGLTKTEGGHCSLLVVEDEFSGWVEAFPMQERTAEEAAAVLFREVFARYGTPDIIRLPHAPKFLWDALEQVTALEVPWDMRQAGQKGPATASLQRLAWGAGKGWVKMLPLILAGIRSVRAQEAVLSPYQIGFPLEMRREHEGKANPQGNDFAWLRQLQEDGAHYKHRTKTVLLRSCPGGDDPSP</sequence>
<evidence type="ECO:0000313" key="5">
    <source>
        <dbReference type="Ensembl" id="ENSACOP00000006552.1"/>
    </source>
</evidence>
<proteinExistence type="inferred from homology"/>
<feature type="compositionally biased region" description="Basic residues" evidence="3">
    <location>
        <begin position="1"/>
        <end position="13"/>
    </location>
</feature>
<feature type="region of interest" description="Disordered" evidence="3">
    <location>
        <begin position="1"/>
        <end position="23"/>
    </location>
</feature>
<dbReference type="InterPro" id="IPR043502">
    <property type="entry name" value="DNA/RNA_pol_sf"/>
</dbReference>
<dbReference type="InterPro" id="IPR012337">
    <property type="entry name" value="RNaseH-like_sf"/>
</dbReference>
<evidence type="ECO:0000256" key="2">
    <source>
        <dbReference type="ARBA" id="ARBA00012180"/>
    </source>
</evidence>
<dbReference type="PANTHER" id="PTHR33064">
    <property type="entry name" value="POL PROTEIN"/>
    <property type="match status" value="1"/>
</dbReference>
<evidence type="ECO:0000256" key="1">
    <source>
        <dbReference type="ARBA" id="ARBA00010879"/>
    </source>
</evidence>
<dbReference type="Gene3D" id="3.10.10.10">
    <property type="entry name" value="HIV Type 1 Reverse Transcriptase, subunit A, domain 1"/>
    <property type="match status" value="1"/>
</dbReference>
<comment type="similarity">
    <text evidence="1">Belongs to the beta type-B retroviral polymerase family. HERV class-II K(HML-2) pol subfamily.</text>
</comment>
<dbReference type="PANTHER" id="PTHR33064:SF29">
    <property type="entry name" value="PEPTIDASE A2 DOMAIN-CONTAINING PROTEIN-RELATED"/>
    <property type="match status" value="1"/>
</dbReference>
<protein>
    <recommendedName>
        <fullName evidence="2">ribonuclease H</fullName>
        <ecNumber evidence="2">3.1.26.4</ecNumber>
    </recommendedName>
</protein>
<dbReference type="InterPro" id="IPR041588">
    <property type="entry name" value="Integrase_H2C2"/>
</dbReference>
<feature type="region of interest" description="Disordered" evidence="3">
    <location>
        <begin position="210"/>
        <end position="232"/>
    </location>
</feature>
<dbReference type="GO" id="GO:0006259">
    <property type="term" value="P:DNA metabolic process"/>
    <property type="evidence" value="ECO:0007669"/>
    <property type="project" value="UniProtKB-ARBA"/>
</dbReference>
<dbReference type="Ensembl" id="ENSACOT00000006785.1">
    <property type="protein sequence ID" value="ENSACOP00000006552.1"/>
    <property type="gene ID" value="ENSACOG00000004591.1"/>
</dbReference>
<dbReference type="Pfam" id="PF17921">
    <property type="entry name" value="Integrase_H2C2"/>
    <property type="match status" value="1"/>
</dbReference>
<dbReference type="Gene3D" id="1.10.340.70">
    <property type="match status" value="1"/>
</dbReference>
<feature type="domain" description="Reverse transcriptase" evidence="4">
    <location>
        <begin position="441"/>
        <end position="625"/>
    </location>
</feature>
<evidence type="ECO:0000259" key="4">
    <source>
        <dbReference type="PROSITE" id="PS50878"/>
    </source>
</evidence>
<dbReference type="Gene3D" id="3.30.70.270">
    <property type="match status" value="2"/>
</dbReference>
<dbReference type="InterPro" id="IPR041577">
    <property type="entry name" value="RT_RNaseH_2"/>
</dbReference>
<keyword evidence="6" id="KW-1185">Reference proteome</keyword>
<evidence type="ECO:0000256" key="3">
    <source>
        <dbReference type="SAM" id="MobiDB-lite"/>
    </source>
</evidence>
<organism evidence="5 6">
    <name type="scientific">Amazona collaria</name>
    <name type="common">yellow-billed parrot</name>
    <dbReference type="NCBI Taxonomy" id="241587"/>
    <lineage>
        <taxon>Eukaryota</taxon>
        <taxon>Metazoa</taxon>
        <taxon>Chordata</taxon>
        <taxon>Craniata</taxon>
        <taxon>Vertebrata</taxon>
        <taxon>Euteleostomi</taxon>
        <taxon>Archelosauria</taxon>
        <taxon>Archosauria</taxon>
        <taxon>Dinosauria</taxon>
        <taxon>Saurischia</taxon>
        <taxon>Theropoda</taxon>
        <taxon>Coelurosauria</taxon>
        <taxon>Aves</taxon>
        <taxon>Neognathae</taxon>
        <taxon>Neoaves</taxon>
        <taxon>Telluraves</taxon>
        <taxon>Australaves</taxon>
        <taxon>Psittaciformes</taxon>
        <taxon>Psittacidae</taxon>
        <taxon>Amazona</taxon>
    </lineage>
</organism>
<dbReference type="AlphaFoldDB" id="A0A8B9F9Q5"/>
<dbReference type="Gene3D" id="3.30.420.10">
    <property type="entry name" value="Ribonuclease H-like superfamily/Ribonuclease H"/>
    <property type="match status" value="1"/>
</dbReference>
<reference evidence="5" key="2">
    <citation type="submission" date="2025-09" db="UniProtKB">
        <authorList>
            <consortium name="Ensembl"/>
        </authorList>
    </citation>
    <scope>IDENTIFICATION</scope>
</reference>
<dbReference type="InterPro" id="IPR043128">
    <property type="entry name" value="Rev_trsase/Diguanyl_cyclase"/>
</dbReference>
<dbReference type="InterPro" id="IPR051320">
    <property type="entry name" value="Viral_Replic_Matur_Polypro"/>
</dbReference>
<reference evidence="5" key="1">
    <citation type="submission" date="2025-08" db="UniProtKB">
        <authorList>
            <consortium name="Ensembl"/>
        </authorList>
    </citation>
    <scope>IDENTIFICATION</scope>
</reference>
<dbReference type="GO" id="GO:0003676">
    <property type="term" value="F:nucleic acid binding"/>
    <property type="evidence" value="ECO:0007669"/>
    <property type="project" value="InterPro"/>
</dbReference>
<dbReference type="InterPro" id="IPR036397">
    <property type="entry name" value="RNaseH_sf"/>
</dbReference>
<dbReference type="GO" id="GO:0004523">
    <property type="term" value="F:RNA-DNA hybrid ribonuclease activity"/>
    <property type="evidence" value="ECO:0007669"/>
    <property type="project" value="UniProtKB-EC"/>
</dbReference>
<name>A0A8B9F9Q5_9PSIT</name>
<dbReference type="Proteomes" id="UP000694522">
    <property type="component" value="Unplaced"/>
</dbReference>
<dbReference type="EC" id="3.1.26.4" evidence="2"/>
<dbReference type="InterPro" id="IPR000477">
    <property type="entry name" value="RT_dom"/>
</dbReference>
<dbReference type="SUPFAM" id="SSF56672">
    <property type="entry name" value="DNA/RNA polymerases"/>
    <property type="match status" value="1"/>
</dbReference>
<dbReference type="PROSITE" id="PS50878">
    <property type="entry name" value="RT_POL"/>
    <property type="match status" value="1"/>
</dbReference>